<dbReference type="InterPro" id="IPR036291">
    <property type="entry name" value="NAD(P)-bd_dom_sf"/>
</dbReference>
<dbReference type="AlphaFoldDB" id="A0A072PQG2"/>
<dbReference type="STRING" id="1182545.A0A072PQG2"/>
<dbReference type="RefSeq" id="XP_013264711.1">
    <property type="nucleotide sequence ID" value="XM_013409257.1"/>
</dbReference>
<accession>A0A072PQG2</accession>
<dbReference type="HOGENOM" id="CLU_010194_1_2_1"/>
<keyword evidence="2" id="KW-0521">NADP</keyword>
<dbReference type="OrthoDB" id="47007at2759"/>
<comment type="caution">
    <text evidence="4">The sequence shown here is derived from an EMBL/GenBank/DDBJ whole genome shotgun (WGS) entry which is preliminary data.</text>
</comment>
<proteinExistence type="inferred from homology"/>
<organism evidence="4 5">
    <name type="scientific">Exophiala aquamarina CBS 119918</name>
    <dbReference type="NCBI Taxonomy" id="1182545"/>
    <lineage>
        <taxon>Eukaryota</taxon>
        <taxon>Fungi</taxon>
        <taxon>Dikarya</taxon>
        <taxon>Ascomycota</taxon>
        <taxon>Pezizomycotina</taxon>
        <taxon>Eurotiomycetes</taxon>
        <taxon>Chaetothyriomycetidae</taxon>
        <taxon>Chaetothyriales</taxon>
        <taxon>Herpotrichiellaceae</taxon>
        <taxon>Exophiala</taxon>
    </lineage>
</organism>
<dbReference type="Gene3D" id="3.40.50.720">
    <property type="entry name" value="NAD(P)-binding Rossmann-like Domain"/>
    <property type="match status" value="1"/>
</dbReference>
<dbReference type="PANTHER" id="PTHR43477:SF1">
    <property type="entry name" value="DIHYDROANTICAPSIN 7-DEHYDROGENASE"/>
    <property type="match status" value="1"/>
</dbReference>
<dbReference type="InterPro" id="IPR002347">
    <property type="entry name" value="SDR_fam"/>
</dbReference>
<dbReference type="Proteomes" id="UP000027920">
    <property type="component" value="Unassembled WGS sequence"/>
</dbReference>
<sequence length="263" mass="28200">MSPNESNSPSIVLNPQKFKDQVAVVTGSAQGIGQVVATLFAEQGASVVLVDLSKERLQQVEQGLVSKGFIASHRRCDLTDESQVHGTINDIVQTLGKIDILAHIAGIYPAKPLLDVTAAEYRKIFQVNMDSCFFLTQATLPHMQNRRYGRIINTSSQTIVKPEPGLAVYAASKSAVAGFTKATATEAGPGVTANFVSPTLIATETTLAAPHAKPLFAKILNQQYVKRTGLPEDVAHAIMYIASPEAEFITGQMFDIGGGSFFH</sequence>
<dbReference type="GeneID" id="25275045"/>
<dbReference type="GO" id="GO:0016491">
    <property type="term" value="F:oxidoreductase activity"/>
    <property type="evidence" value="ECO:0007669"/>
    <property type="project" value="UniProtKB-KW"/>
</dbReference>
<gene>
    <name evidence="4" type="ORF">A1O9_00093</name>
</gene>
<dbReference type="PROSITE" id="PS00061">
    <property type="entry name" value="ADH_SHORT"/>
    <property type="match status" value="1"/>
</dbReference>
<keyword evidence="5" id="KW-1185">Reference proteome</keyword>
<dbReference type="PRINTS" id="PR00080">
    <property type="entry name" value="SDRFAMILY"/>
</dbReference>
<dbReference type="Pfam" id="PF13561">
    <property type="entry name" value="adh_short_C2"/>
    <property type="match status" value="1"/>
</dbReference>
<evidence type="ECO:0000256" key="3">
    <source>
        <dbReference type="ARBA" id="ARBA00023002"/>
    </source>
</evidence>
<evidence type="ECO:0000313" key="4">
    <source>
        <dbReference type="EMBL" id="KEF62121.1"/>
    </source>
</evidence>
<dbReference type="CDD" id="cd05233">
    <property type="entry name" value="SDR_c"/>
    <property type="match status" value="1"/>
</dbReference>
<dbReference type="PANTHER" id="PTHR43477">
    <property type="entry name" value="DIHYDROANTICAPSIN 7-DEHYDROGENASE"/>
    <property type="match status" value="1"/>
</dbReference>
<dbReference type="InterPro" id="IPR051122">
    <property type="entry name" value="SDR_DHRS6-like"/>
</dbReference>
<dbReference type="VEuPathDB" id="FungiDB:A1O9_00093"/>
<protein>
    <recommendedName>
        <fullName evidence="6">3-oxoacyl-[acyl-carrier protein] reductase</fullName>
    </recommendedName>
</protein>
<comment type="similarity">
    <text evidence="1">Belongs to the short-chain dehydrogenases/reductases (SDR) family.</text>
</comment>
<evidence type="ECO:0000313" key="5">
    <source>
        <dbReference type="Proteomes" id="UP000027920"/>
    </source>
</evidence>
<dbReference type="SUPFAM" id="SSF51735">
    <property type="entry name" value="NAD(P)-binding Rossmann-fold domains"/>
    <property type="match status" value="1"/>
</dbReference>
<reference evidence="4 5" key="1">
    <citation type="submission" date="2013-03" db="EMBL/GenBank/DDBJ databases">
        <title>The Genome Sequence of Exophiala aquamarina CBS 119918.</title>
        <authorList>
            <consortium name="The Broad Institute Genomics Platform"/>
            <person name="Cuomo C."/>
            <person name="de Hoog S."/>
            <person name="Gorbushina A."/>
            <person name="Walker B."/>
            <person name="Young S.K."/>
            <person name="Zeng Q."/>
            <person name="Gargeya S."/>
            <person name="Fitzgerald M."/>
            <person name="Haas B."/>
            <person name="Abouelleil A."/>
            <person name="Allen A.W."/>
            <person name="Alvarado L."/>
            <person name="Arachchi H.M."/>
            <person name="Berlin A.M."/>
            <person name="Chapman S.B."/>
            <person name="Gainer-Dewar J."/>
            <person name="Goldberg J."/>
            <person name="Griggs A."/>
            <person name="Gujja S."/>
            <person name="Hansen M."/>
            <person name="Howarth C."/>
            <person name="Imamovic A."/>
            <person name="Ireland A."/>
            <person name="Larimer J."/>
            <person name="McCowan C."/>
            <person name="Murphy C."/>
            <person name="Pearson M."/>
            <person name="Poon T.W."/>
            <person name="Priest M."/>
            <person name="Roberts A."/>
            <person name="Saif S."/>
            <person name="Shea T."/>
            <person name="Sisk P."/>
            <person name="Sykes S."/>
            <person name="Wortman J."/>
            <person name="Nusbaum C."/>
            <person name="Birren B."/>
        </authorList>
    </citation>
    <scope>NUCLEOTIDE SEQUENCE [LARGE SCALE GENOMIC DNA]</scope>
    <source>
        <strain evidence="4 5">CBS 119918</strain>
    </source>
</reference>
<dbReference type="PRINTS" id="PR00081">
    <property type="entry name" value="GDHRDH"/>
</dbReference>
<dbReference type="InterPro" id="IPR020904">
    <property type="entry name" value="Sc_DH/Rdtase_CS"/>
</dbReference>
<evidence type="ECO:0000256" key="2">
    <source>
        <dbReference type="ARBA" id="ARBA00022857"/>
    </source>
</evidence>
<keyword evidence="3" id="KW-0560">Oxidoreductase</keyword>
<dbReference type="FunFam" id="3.40.50.720:FF:000084">
    <property type="entry name" value="Short-chain dehydrogenase reductase"/>
    <property type="match status" value="1"/>
</dbReference>
<evidence type="ECO:0000256" key="1">
    <source>
        <dbReference type="ARBA" id="ARBA00006484"/>
    </source>
</evidence>
<evidence type="ECO:0008006" key="6">
    <source>
        <dbReference type="Google" id="ProtNLM"/>
    </source>
</evidence>
<dbReference type="EMBL" id="AMGV01000001">
    <property type="protein sequence ID" value="KEF62121.1"/>
    <property type="molecule type" value="Genomic_DNA"/>
</dbReference>
<name>A0A072PQG2_9EURO</name>